<organism evidence="1 2">
    <name type="scientific">Nocardia gamkensis</name>
    <dbReference type="NCBI Taxonomy" id="352869"/>
    <lineage>
        <taxon>Bacteria</taxon>
        <taxon>Bacillati</taxon>
        <taxon>Actinomycetota</taxon>
        <taxon>Actinomycetes</taxon>
        <taxon>Mycobacteriales</taxon>
        <taxon>Nocardiaceae</taxon>
        <taxon>Nocardia</taxon>
    </lineage>
</organism>
<evidence type="ECO:0000313" key="1">
    <source>
        <dbReference type="EMBL" id="NKY27772.1"/>
    </source>
</evidence>
<accession>A0A7X6R3Z2</accession>
<evidence type="ECO:0000313" key="2">
    <source>
        <dbReference type="Proteomes" id="UP000540698"/>
    </source>
</evidence>
<keyword evidence="2" id="KW-1185">Reference proteome</keyword>
<dbReference type="Gene3D" id="3.40.50.410">
    <property type="entry name" value="von Willebrand factor, type A domain"/>
    <property type="match status" value="1"/>
</dbReference>
<sequence>MAYSAEINRRRPALLMLLIDQSYSMEEAWAGTGASKAQALAEAVNTTLNNAIALCSKGTERIYDYFEVCALGYGVDVRLQLPGAAAHRPILTIGELGRGPKRVESRVGQTVDHTGRPVQVEKPFPVWIEPVAGGMTPMTGAFRAAEPIVAAWCADHPSSYPPLVVNITDGESTDGDPTVAAKRIAAIGTDDGASLIFNVHLSGAEQRSFSYPSTSAALPDYNADMLFGMSSPLPPAMFEAARGTGVQLETGARGFLYNADATSVFNFLDLGTRAVTPTGLKELTSGIRAIES</sequence>
<dbReference type="AlphaFoldDB" id="A0A7X6R3Z2"/>
<name>A0A7X6R3Z2_9NOCA</name>
<reference evidence="1 2" key="1">
    <citation type="submission" date="2020-04" db="EMBL/GenBank/DDBJ databases">
        <title>MicrobeNet Type strains.</title>
        <authorList>
            <person name="Nicholson A.C."/>
        </authorList>
    </citation>
    <scope>NUCLEOTIDE SEQUENCE [LARGE SCALE GENOMIC DNA]</scope>
    <source>
        <strain evidence="1 2">DSM 44956</strain>
    </source>
</reference>
<dbReference type="SUPFAM" id="SSF53300">
    <property type="entry name" value="vWA-like"/>
    <property type="match status" value="1"/>
</dbReference>
<proteinExistence type="predicted"/>
<dbReference type="EMBL" id="JAAXOS010000007">
    <property type="protein sequence ID" value="NKY27772.1"/>
    <property type="molecule type" value="Genomic_DNA"/>
</dbReference>
<comment type="caution">
    <text evidence="1">The sequence shown here is derived from an EMBL/GenBank/DDBJ whole genome shotgun (WGS) entry which is preliminary data.</text>
</comment>
<dbReference type="InterPro" id="IPR036465">
    <property type="entry name" value="vWFA_dom_sf"/>
</dbReference>
<gene>
    <name evidence="1" type="ORF">HGB38_16285</name>
</gene>
<protein>
    <submittedName>
        <fullName evidence="1">VWA domain-containing protein</fullName>
    </submittedName>
</protein>
<dbReference type="RefSeq" id="WP_062969594.1">
    <property type="nucleotide sequence ID" value="NZ_JAAXOS010000007.1"/>
</dbReference>
<dbReference type="Proteomes" id="UP000540698">
    <property type="component" value="Unassembled WGS sequence"/>
</dbReference>